<feature type="compositionally biased region" description="Low complexity" evidence="4">
    <location>
        <begin position="309"/>
        <end position="329"/>
    </location>
</feature>
<feature type="domain" description="Pyrrolo-quinoline quinone repeat" evidence="6">
    <location>
        <begin position="170"/>
        <end position="272"/>
    </location>
</feature>
<feature type="region of interest" description="Disordered" evidence="4">
    <location>
        <begin position="557"/>
        <end position="577"/>
    </location>
</feature>
<feature type="transmembrane region" description="Helical" evidence="5">
    <location>
        <begin position="82"/>
        <end position="100"/>
    </location>
</feature>
<keyword evidence="5" id="KW-0472">Membrane</keyword>
<dbReference type="Gene3D" id="2.140.10.10">
    <property type="entry name" value="Quinoprotein alcohol dehydrogenase-like superfamily"/>
    <property type="match status" value="3"/>
</dbReference>
<dbReference type="NCBIfam" id="TIGR03074">
    <property type="entry name" value="PQQ_membr_DH"/>
    <property type="match status" value="1"/>
</dbReference>
<feature type="region of interest" description="Disordered" evidence="4">
    <location>
        <begin position="676"/>
        <end position="697"/>
    </location>
</feature>
<comment type="similarity">
    <text evidence="2">Belongs to the bacterial PQQ dehydrogenase family.</text>
</comment>
<evidence type="ECO:0000313" key="8">
    <source>
        <dbReference type="Proteomes" id="UP000653472"/>
    </source>
</evidence>
<dbReference type="RefSeq" id="WP_168146229.1">
    <property type="nucleotide sequence ID" value="NZ_JAAVXB010000001.1"/>
</dbReference>
<gene>
    <name evidence="7" type="ORF">G7Y82_01540</name>
</gene>
<dbReference type="CDD" id="cd10280">
    <property type="entry name" value="PQQ_mGDH"/>
    <property type="match status" value="1"/>
</dbReference>
<keyword evidence="8" id="KW-1185">Reference proteome</keyword>
<feature type="compositionally biased region" description="Low complexity" evidence="4">
    <location>
        <begin position="277"/>
        <end position="302"/>
    </location>
</feature>
<feature type="transmembrane region" description="Helical" evidence="5">
    <location>
        <begin position="29"/>
        <end position="47"/>
    </location>
</feature>
<reference evidence="7" key="1">
    <citation type="submission" date="2020-03" db="EMBL/GenBank/DDBJ databases">
        <title>Solimonas marina sp. nov., isolated from deep seawater of the Pacific Ocean.</title>
        <authorList>
            <person name="Liu X."/>
            <person name="Lai Q."/>
            <person name="Sun F."/>
            <person name="Gai Y."/>
            <person name="Li G."/>
            <person name="Shao Z."/>
        </authorList>
    </citation>
    <scope>NUCLEOTIDE SEQUENCE</scope>
    <source>
        <strain evidence="7">C16B3</strain>
    </source>
</reference>
<dbReference type="InterPro" id="IPR018391">
    <property type="entry name" value="PQQ_b-propeller_rpt"/>
</dbReference>
<evidence type="ECO:0000256" key="5">
    <source>
        <dbReference type="SAM" id="Phobius"/>
    </source>
</evidence>
<sequence length="856" mass="91472">MSFIVGLLIFLMGLALGAGGIWLVSLGGSWYYVIAGLGMMISGVLLMRRHRAGAWVYWLVLLGTVGWSAWESGLDYWRWVPRLGLILALGIVVALIAPWLRNGPSVRKSWSLAAGFVVVFVAAFALAFVPYYVTRGGPVPDAPVAGSTVPVASTDSGFVQPADRAADQDWAAYGGSQKATRYSPLTQITADNVAQLQQAWVYRTGDLPKQRWGVENTPLKIGDSLYTCTPHNIIISLDARTGKERWRYDPHVADQAIPYTAACRGVAYYVVPPQGSTAPSVDASASSDGPDASAESSAAPAANEAGRQPAASSTDTTTAASDSDTPPPAMAAACATRIIEGTLDGRLIAVDAVTGKPCMGFGDNGQVDITQGMGETPPGYVAINAPPVIVRGVIVTGHQVLDGQKRTEPSGVIEGFDAVTGKLRWGWDMTHPDWTGAPPDGQTWTRGTPNMWTAAAGDEQLGYVYLPMGNSTPDYWSTGRSPEEDDYATSLVAIDVNTGKPVWHFQTTHIDVWDYDLGSQPTLVDFPTDHGKVPAVILPSKQGEIYVLNRQTGKPLFPVEERPVPGGGVEPDRRSKTQPFSTYATLRKPDLTARDMWGITPFDQLACRIQFRAASYKGIYTPPEVKQHSIEYPSYNGGSDWGSIAIDPDRGVLVANYNDMPNYVKLVPRATADKLGWKPRDEGADDGSAEGAGDPQAGTPYAVNVNAGWRLPVTGLLCKQPPYGGIRAIDLKTGKTLWDRPFGTGRENGPFGIASHLPIPIGTPNNGGSVVTAGGLIFISAATDDMIRAIDIKSGKTLWQAPLPAGGQANPMVYSIDGREYLVIVAGGHHFMETPAGDYVIAYALPETVSQKMATP</sequence>
<comment type="caution">
    <text evidence="7">The sequence shown here is derived from an EMBL/GenBank/DDBJ whole genome shotgun (WGS) entry which is preliminary data.</text>
</comment>
<dbReference type="EMBL" id="JAAVXB010000001">
    <property type="protein sequence ID" value="NKF20980.1"/>
    <property type="molecule type" value="Genomic_DNA"/>
</dbReference>
<keyword evidence="3 7" id="KW-0560">Oxidoreductase</keyword>
<keyword evidence="5" id="KW-0812">Transmembrane</keyword>
<dbReference type="GO" id="GO:0016020">
    <property type="term" value="C:membrane"/>
    <property type="evidence" value="ECO:0007669"/>
    <property type="project" value="InterPro"/>
</dbReference>
<dbReference type="InterPro" id="IPR011047">
    <property type="entry name" value="Quinoprotein_ADH-like_sf"/>
</dbReference>
<protein>
    <submittedName>
        <fullName evidence="7">Membrane-bound PQQ-dependent dehydrogenase, glucose/quinate/shikimate family</fullName>
        <ecNumber evidence="7">1.1.-.-</ecNumber>
    </submittedName>
</protein>
<feature type="domain" description="Pyrrolo-quinoline quinone repeat" evidence="6">
    <location>
        <begin position="325"/>
        <end position="821"/>
    </location>
</feature>
<dbReference type="AlphaFoldDB" id="A0A969W7G1"/>
<dbReference type="EC" id="1.1.-.-" evidence="7"/>
<evidence type="ECO:0000256" key="1">
    <source>
        <dbReference type="ARBA" id="ARBA00001931"/>
    </source>
</evidence>
<evidence type="ECO:0000313" key="7">
    <source>
        <dbReference type="EMBL" id="NKF20980.1"/>
    </source>
</evidence>
<dbReference type="SUPFAM" id="SSF50998">
    <property type="entry name" value="Quinoprotein alcohol dehydrogenase-like"/>
    <property type="match status" value="1"/>
</dbReference>
<dbReference type="PANTHER" id="PTHR32303">
    <property type="entry name" value="QUINOPROTEIN ALCOHOL DEHYDROGENASE (CYTOCHROME C)"/>
    <property type="match status" value="1"/>
</dbReference>
<feature type="region of interest" description="Disordered" evidence="4">
    <location>
        <begin position="277"/>
        <end position="329"/>
    </location>
</feature>
<dbReference type="Proteomes" id="UP000653472">
    <property type="component" value="Unassembled WGS sequence"/>
</dbReference>
<keyword evidence="5" id="KW-1133">Transmembrane helix</keyword>
<evidence type="ECO:0000256" key="3">
    <source>
        <dbReference type="ARBA" id="ARBA00023002"/>
    </source>
</evidence>
<accession>A0A969W7G1</accession>
<evidence type="ECO:0000256" key="2">
    <source>
        <dbReference type="ARBA" id="ARBA00008156"/>
    </source>
</evidence>
<dbReference type="GO" id="GO:0008876">
    <property type="term" value="F:quinoprotein glucose dehydrogenase activity"/>
    <property type="evidence" value="ECO:0007669"/>
    <property type="project" value="TreeGrafter"/>
</dbReference>
<dbReference type="GO" id="GO:0048038">
    <property type="term" value="F:quinone binding"/>
    <property type="evidence" value="ECO:0007669"/>
    <property type="project" value="InterPro"/>
</dbReference>
<evidence type="ECO:0000256" key="4">
    <source>
        <dbReference type="SAM" id="MobiDB-lite"/>
    </source>
</evidence>
<name>A0A969W7G1_9GAMM</name>
<organism evidence="7 8">
    <name type="scientific">Solimonas marina</name>
    <dbReference type="NCBI Taxonomy" id="2714601"/>
    <lineage>
        <taxon>Bacteria</taxon>
        <taxon>Pseudomonadati</taxon>
        <taxon>Pseudomonadota</taxon>
        <taxon>Gammaproteobacteria</taxon>
        <taxon>Nevskiales</taxon>
        <taxon>Nevskiaceae</taxon>
        <taxon>Solimonas</taxon>
    </lineage>
</organism>
<dbReference type="InterPro" id="IPR002372">
    <property type="entry name" value="PQQ_rpt_dom"/>
</dbReference>
<dbReference type="SMART" id="SM00564">
    <property type="entry name" value="PQQ"/>
    <property type="match status" value="4"/>
</dbReference>
<feature type="transmembrane region" description="Helical" evidence="5">
    <location>
        <begin position="54"/>
        <end position="70"/>
    </location>
</feature>
<proteinExistence type="inferred from homology"/>
<evidence type="ECO:0000259" key="6">
    <source>
        <dbReference type="Pfam" id="PF01011"/>
    </source>
</evidence>
<dbReference type="PANTHER" id="PTHR32303:SF4">
    <property type="entry name" value="QUINOPROTEIN GLUCOSE DEHYDROGENASE"/>
    <property type="match status" value="1"/>
</dbReference>
<feature type="transmembrane region" description="Helical" evidence="5">
    <location>
        <begin position="112"/>
        <end position="133"/>
    </location>
</feature>
<dbReference type="InterPro" id="IPR017511">
    <property type="entry name" value="PQQ_mDH"/>
</dbReference>
<dbReference type="Pfam" id="PF01011">
    <property type="entry name" value="PQQ"/>
    <property type="match status" value="2"/>
</dbReference>
<comment type="cofactor">
    <cofactor evidence="1">
        <name>pyrroloquinoline quinone</name>
        <dbReference type="ChEBI" id="CHEBI:58442"/>
    </cofactor>
</comment>